<reference evidence="4 5" key="1">
    <citation type="journal article" date="2021" name="Sci. Rep.">
        <title>The distribution of antibiotic resistance genes in chicken gut microbiota commensals.</title>
        <authorList>
            <person name="Juricova H."/>
            <person name="Matiasovicova J."/>
            <person name="Kubasova T."/>
            <person name="Cejkova D."/>
            <person name="Rychlik I."/>
        </authorList>
    </citation>
    <scope>NUCLEOTIDE SEQUENCE [LARGE SCALE GENOMIC DNA]</scope>
    <source>
        <strain evidence="4 5">An564</strain>
    </source>
</reference>
<dbReference type="Proteomes" id="UP000724149">
    <property type="component" value="Unassembled WGS sequence"/>
</dbReference>
<dbReference type="RefSeq" id="WP_204719187.1">
    <property type="nucleotide sequence ID" value="NZ_JACSNR010000001.1"/>
</dbReference>
<evidence type="ECO:0000256" key="2">
    <source>
        <dbReference type="ARBA" id="ARBA00022448"/>
    </source>
</evidence>
<evidence type="ECO:0000256" key="1">
    <source>
        <dbReference type="ARBA" id="ARBA00006709"/>
    </source>
</evidence>
<gene>
    <name evidence="4" type="ORF">H9X81_00395</name>
</gene>
<accession>A0ABS2GI61</accession>
<evidence type="ECO:0000313" key="5">
    <source>
        <dbReference type="Proteomes" id="UP000724149"/>
    </source>
</evidence>
<dbReference type="PANTHER" id="PTHR38682:SF1">
    <property type="entry name" value="V-TYPE ATP SYNTHASE SUBUNIT C"/>
    <property type="match status" value="1"/>
</dbReference>
<dbReference type="Gene3D" id="1.10.132.50">
    <property type="entry name" value="ATP synthase (C/AC39) subunit, domain 3"/>
    <property type="match status" value="1"/>
</dbReference>
<dbReference type="InterPro" id="IPR050873">
    <property type="entry name" value="V-ATPase_V0D/AC39_subunit"/>
</dbReference>
<evidence type="ECO:0000313" key="4">
    <source>
        <dbReference type="EMBL" id="MBM6922152.1"/>
    </source>
</evidence>
<dbReference type="Gene3D" id="1.20.1690.10">
    <property type="entry name" value="V-type ATP synthase subunit C domain"/>
    <property type="match status" value="2"/>
</dbReference>
<organism evidence="4 5">
    <name type="scientific">Hydrogenoanaerobacterium saccharovorans</name>
    <dbReference type="NCBI Taxonomy" id="474960"/>
    <lineage>
        <taxon>Bacteria</taxon>
        <taxon>Bacillati</taxon>
        <taxon>Bacillota</taxon>
        <taxon>Clostridia</taxon>
        <taxon>Eubacteriales</taxon>
        <taxon>Oscillospiraceae</taxon>
        <taxon>Hydrogenoanaerobacterium</taxon>
    </lineage>
</organism>
<proteinExistence type="inferred from homology"/>
<dbReference type="PANTHER" id="PTHR38682">
    <property type="entry name" value="V-TYPE ATP SYNTHASE SUBUNIT C"/>
    <property type="match status" value="1"/>
</dbReference>
<dbReference type="InterPro" id="IPR002843">
    <property type="entry name" value="ATPase_V0-cplx_csu/dsu"/>
</dbReference>
<comment type="caution">
    <text evidence="4">The sequence shown here is derived from an EMBL/GenBank/DDBJ whole genome shotgun (WGS) entry which is preliminary data.</text>
</comment>
<dbReference type="InterPro" id="IPR044911">
    <property type="entry name" value="V-type_ATPase_csu/dsu_dom_3"/>
</dbReference>
<comment type="similarity">
    <text evidence="1">Belongs to the V-ATPase V0D/AC39 subunit family.</text>
</comment>
<dbReference type="InterPro" id="IPR035067">
    <property type="entry name" value="V-type_ATPase_csu/dsu"/>
</dbReference>
<evidence type="ECO:0000256" key="3">
    <source>
        <dbReference type="ARBA" id="ARBA00023065"/>
    </source>
</evidence>
<keyword evidence="2" id="KW-0813">Transport</keyword>
<dbReference type="InterPro" id="IPR036079">
    <property type="entry name" value="ATPase_csu/dsu_sf"/>
</dbReference>
<dbReference type="Pfam" id="PF01992">
    <property type="entry name" value="vATP-synt_AC39"/>
    <property type="match status" value="1"/>
</dbReference>
<name>A0ABS2GI61_9FIRM</name>
<keyword evidence="3" id="KW-0406">Ion transport</keyword>
<dbReference type="SUPFAM" id="SSF103486">
    <property type="entry name" value="V-type ATP synthase subunit C"/>
    <property type="match status" value="1"/>
</dbReference>
<keyword evidence="5" id="KW-1185">Reference proteome</keyword>
<dbReference type="EMBL" id="JACSNR010000001">
    <property type="protein sequence ID" value="MBM6922152.1"/>
    <property type="molecule type" value="Genomic_DNA"/>
</dbReference>
<protein>
    <submittedName>
        <fullName evidence="4">V-type ATPase subunit</fullName>
    </submittedName>
</protein>
<sequence>MRTDFSENAISAKVHALYGRRIVRSQYEELCRKHTTSEIAAYLKERTHLTEVLNTVQPATVRSDQLESILHKGRYNKYLDLVKYATPKTREFYRSYVLNLVEIQLILQMIRLINIGRTSEFIVSYPAFAESDLRIGLGKLSKVKTYDELLEALEGTEYHDPLLRYRSTDKKNPIINYAGCEMALMNCYYENLKAIVSRTFSGETRREIDDIMATKIALENGIIGYRLKKYYPDMTPEDIKGYMLDFWREPPMKLLDTALRAKTAEDYLNTLKNGRYIAGIGDGEIQSIGLGSQAIRSLLSQRYMRRTQQPAVAFVCYMFHSEMEIDNIVRIVEAVRYGMDPSEIMQLLVII</sequence>